<keyword evidence="1" id="KW-0812">Transmembrane</keyword>
<dbReference type="EMBL" id="CP094533">
    <property type="protein sequence ID" value="UOE26313.1"/>
    <property type="molecule type" value="Genomic_DNA"/>
</dbReference>
<proteinExistence type="predicted"/>
<protein>
    <submittedName>
        <fullName evidence="2">DUF805 domain-containing protein</fullName>
    </submittedName>
</protein>
<organism evidence="2 3">
    <name type="scientific">Agromyces soli</name>
    <dbReference type="NCBI Taxonomy" id="659012"/>
    <lineage>
        <taxon>Bacteria</taxon>
        <taxon>Bacillati</taxon>
        <taxon>Actinomycetota</taxon>
        <taxon>Actinomycetes</taxon>
        <taxon>Micrococcales</taxon>
        <taxon>Microbacteriaceae</taxon>
        <taxon>Agromyces</taxon>
    </lineage>
</organism>
<evidence type="ECO:0000313" key="2">
    <source>
        <dbReference type="EMBL" id="UOE26313.1"/>
    </source>
</evidence>
<reference evidence="2 3" key="1">
    <citation type="submission" date="2022-03" db="EMBL/GenBank/DDBJ databases">
        <title>Agromyces sp. isolated from the gut of P. brevitarsis seulensis larvae.</title>
        <authorList>
            <person name="Won M."/>
            <person name="Kwon S.-W."/>
        </authorList>
    </citation>
    <scope>NUCLEOTIDE SEQUENCE [LARGE SCALE GENOMIC DNA]</scope>
    <source>
        <strain evidence="2 3">KACC 16215</strain>
    </source>
</reference>
<feature type="transmembrane region" description="Helical" evidence="1">
    <location>
        <begin position="84"/>
        <end position="107"/>
    </location>
</feature>
<keyword evidence="1" id="KW-1133">Transmembrane helix</keyword>
<dbReference type="Pfam" id="PF05656">
    <property type="entry name" value="DUF805"/>
    <property type="match status" value="1"/>
</dbReference>
<evidence type="ECO:0000313" key="3">
    <source>
        <dbReference type="Proteomes" id="UP000831304"/>
    </source>
</evidence>
<name>A0ABY4AWU9_9MICO</name>
<dbReference type="Proteomes" id="UP000831304">
    <property type="component" value="Chromosome"/>
</dbReference>
<gene>
    <name evidence="2" type="ORF">MTP13_00615</name>
</gene>
<feature type="transmembrane region" description="Helical" evidence="1">
    <location>
        <begin position="45"/>
        <end position="64"/>
    </location>
</feature>
<sequence length="150" mass="16564">MMTTTATTDAALDRPLHGATFGQAISRFFKKYATFSGRASRSEFWWWYLASAIVSGALSLAMSLSGGWMYDATTNTMAPPSGGYVFFASVLGLWGLATFIPWIALSWRRLHDSNRPGPWWFIGLIPIVGGIILLVFFLMPSDPAGARFDR</sequence>
<dbReference type="InterPro" id="IPR008523">
    <property type="entry name" value="DUF805"/>
</dbReference>
<dbReference type="PANTHER" id="PTHR34980">
    <property type="entry name" value="INNER MEMBRANE PROTEIN-RELATED-RELATED"/>
    <property type="match status" value="1"/>
</dbReference>
<keyword evidence="3" id="KW-1185">Reference proteome</keyword>
<keyword evidence="1" id="KW-0472">Membrane</keyword>
<dbReference type="RefSeq" id="WP_243569143.1">
    <property type="nucleotide sequence ID" value="NZ_CP094533.1"/>
</dbReference>
<evidence type="ECO:0000256" key="1">
    <source>
        <dbReference type="SAM" id="Phobius"/>
    </source>
</evidence>
<accession>A0ABY4AWU9</accession>
<dbReference type="PANTHER" id="PTHR34980:SF2">
    <property type="entry name" value="INNER MEMBRANE PROTEIN YHAH-RELATED"/>
    <property type="match status" value="1"/>
</dbReference>
<feature type="transmembrane region" description="Helical" evidence="1">
    <location>
        <begin position="119"/>
        <end position="139"/>
    </location>
</feature>